<sequence length="129" mass="15171">MLKIEEKKIYFLIAKTTSFLEVPLANIEDIAAMKIAAIAGRGIKRDFIDLYFVIHEEKTASLEEVLTFYDKKFKVLQKNAIHIFRSLTFFEEADQTKMPDMLKVVEWKDVKKFFTIETKHVAKQFFSKI</sequence>
<gene>
    <name evidence="1" type="ORF">COX24_00860</name>
</gene>
<accession>A0A2G9ZFK5</accession>
<organism evidence="1 2">
    <name type="scientific">bacterium (Candidatus Gribaldobacteria) CG23_combo_of_CG06-09_8_20_14_all_37_87_8</name>
    <dbReference type="NCBI Taxonomy" id="2014278"/>
    <lineage>
        <taxon>Bacteria</taxon>
        <taxon>Candidatus Gribaldobacteria</taxon>
    </lineage>
</organism>
<name>A0A2G9ZFK5_9BACT</name>
<dbReference type="AlphaFoldDB" id="A0A2G9ZFK5"/>
<dbReference type="Pfam" id="PF08843">
    <property type="entry name" value="AbiEii"/>
    <property type="match status" value="1"/>
</dbReference>
<protein>
    <submittedName>
        <fullName evidence="1">Uncharacterized protein</fullName>
    </submittedName>
</protein>
<reference evidence="1 2" key="1">
    <citation type="submission" date="2017-09" db="EMBL/GenBank/DDBJ databases">
        <title>Depth-based differentiation of microbial function through sediment-hosted aquifers and enrichment of novel symbionts in the deep terrestrial subsurface.</title>
        <authorList>
            <person name="Probst A.J."/>
            <person name="Ladd B."/>
            <person name="Jarett J.K."/>
            <person name="Geller-Mcgrath D.E."/>
            <person name="Sieber C.M."/>
            <person name="Emerson J.B."/>
            <person name="Anantharaman K."/>
            <person name="Thomas B.C."/>
            <person name="Malmstrom R."/>
            <person name="Stieglmeier M."/>
            <person name="Klingl A."/>
            <person name="Woyke T."/>
            <person name="Ryan C.M."/>
            <person name="Banfield J.F."/>
        </authorList>
    </citation>
    <scope>NUCLEOTIDE SEQUENCE [LARGE SCALE GENOMIC DNA]</scope>
    <source>
        <strain evidence="1">CG23_combo_of_CG06-09_8_20_14_all_37_87_8</strain>
    </source>
</reference>
<dbReference type="EMBL" id="PCSB01000016">
    <property type="protein sequence ID" value="PIP31953.1"/>
    <property type="molecule type" value="Genomic_DNA"/>
</dbReference>
<evidence type="ECO:0000313" key="2">
    <source>
        <dbReference type="Proteomes" id="UP000230447"/>
    </source>
</evidence>
<dbReference type="InterPro" id="IPR014942">
    <property type="entry name" value="AbiEii"/>
</dbReference>
<proteinExistence type="predicted"/>
<comment type="caution">
    <text evidence="1">The sequence shown here is derived from an EMBL/GenBank/DDBJ whole genome shotgun (WGS) entry which is preliminary data.</text>
</comment>
<dbReference type="Proteomes" id="UP000230447">
    <property type="component" value="Unassembled WGS sequence"/>
</dbReference>
<evidence type="ECO:0000313" key="1">
    <source>
        <dbReference type="EMBL" id="PIP31953.1"/>
    </source>
</evidence>